<dbReference type="EMBL" id="JBBJCI010000146">
    <property type="protein sequence ID" value="KAK7242185.1"/>
    <property type="molecule type" value="Genomic_DNA"/>
</dbReference>
<gene>
    <name evidence="2" type="ORF">SO694_00013162</name>
</gene>
<accession>A0ABR1G1G2</accession>
<dbReference type="Gene3D" id="3.40.50.720">
    <property type="entry name" value="NAD(P)-binding Rossmann-like Domain"/>
    <property type="match status" value="1"/>
</dbReference>
<dbReference type="PANTHER" id="PTHR43677">
    <property type="entry name" value="SHORT-CHAIN DEHYDROGENASE/REDUCTASE"/>
    <property type="match status" value="1"/>
</dbReference>
<dbReference type="PANTHER" id="PTHR43677:SF4">
    <property type="entry name" value="QUINONE OXIDOREDUCTASE-LIKE PROTEIN 2"/>
    <property type="match status" value="1"/>
</dbReference>
<dbReference type="SMART" id="SM00829">
    <property type="entry name" value="PKS_ER"/>
    <property type="match status" value="1"/>
</dbReference>
<feature type="domain" description="Enoyl reductase (ER)" evidence="1">
    <location>
        <begin position="28"/>
        <end position="352"/>
    </location>
</feature>
<evidence type="ECO:0000313" key="3">
    <source>
        <dbReference type="Proteomes" id="UP001363151"/>
    </source>
</evidence>
<dbReference type="Pfam" id="PF00107">
    <property type="entry name" value="ADH_zinc_N"/>
    <property type="match status" value="1"/>
</dbReference>
<dbReference type="InterPro" id="IPR011032">
    <property type="entry name" value="GroES-like_sf"/>
</dbReference>
<evidence type="ECO:0000259" key="1">
    <source>
        <dbReference type="SMART" id="SM00829"/>
    </source>
</evidence>
<proteinExistence type="predicted"/>
<dbReference type="InterPro" id="IPR013149">
    <property type="entry name" value="ADH-like_C"/>
</dbReference>
<sequence>MKAIRIRSIGGSIEWTDVPRPMLPAAESISDKLASASLRDKDVGAGMVVVSVRMAGISYSDYLGMHGKYEKRPKTPMCPGSEACGVVVAVINSAKFKINDKVGVVMPWTCGTCAEELLLHGAVAASPRESDARADREPPPAPPADYQCVKLPDTCGMKDFSEFVSLGSDYVTAYFALGHRTRPILKTGWDGKALAVLGANGGVGVAAVEVGKVLGAFTLRCTTKTDGDVRKSAAPDGVVDVSRRGWHDRVLEARPGGVDIVFDPVGGDYIFSVLRCMKVGGALLTVGFASGKIPTVSPLQYPKEMEDSAAQVAKLWVEGRVTPDVTTVLPMDKFRNGIAMLVVRDYRGKVCLSMDPDYAAKTPSKTEPTIHQAAQSRVPDVDAPDAASLMRYFPGESEDATLEEAHTGAGIHGDY</sequence>
<comment type="caution">
    <text evidence="2">The sequence shown here is derived from an EMBL/GenBank/DDBJ whole genome shotgun (WGS) entry which is preliminary data.</text>
</comment>
<dbReference type="InterPro" id="IPR013154">
    <property type="entry name" value="ADH-like_N"/>
</dbReference>
<protein>
    <submittedName>
        <fullName evidence="2">Oxidoreductase</fullName>
    </submittedName>
</protein>
<dbReference type="InterPro" id="IPR036291">
    <property type="entry name" value="NAD(P)-bd_dom_sf"/>
</dbReference>
<name>A0ABR1G1G2_AURAN</name>
<dbReference type="Gene3D" id="3.90.180.10">
    <property type="entry name" value="Medium-chain alcohol dehydrogenases, catalytic domain"/>
    <property type="match status" value="2"/>
</dbReference>
<dbReference type="SUPFAM" id="SSF51735">
    <property type="entry name" value="NAD(P)-binding Rossmann-fold domains"/>
    <property type="match status" value="1"/>
</dbReference>
<reference evidence="2 3" key="1">
    <citation type="submission" date="2024-03" db="EMBL/GenBank/DDBJ databases">
        <title>Aureococcus anophagefferens CCMP1851 and Kratosvirus quantuckense: Draft genome of a second virus-susceptible host strain in the model system.</title>
        <authorList>
            <person name="Chase E."/>
            <person name="Truchon A.R."/>
            <person name="Schepens W."/>
            <person name="Wilhelm S.W."/>
        </authorList>
    </citation>
    <scope>NUCLEOTIDE SEQUENCE [LARGE SCALE GENOMIC DNA]</scope>
    <source>
        <strain evidence="2 3">CCMP1851</strain>
    </source>
</reference>
<dbReference type="SUPFAM" id="SSF50129">
    <property type="entry name" value="GroES-like"/>
    <property type="match status" value="1"/>
</dbReference>
<organism evidence="2 3">
    <name type="scientific">Aureococcus anophagefferens</name>
    <name type="common">Harmful bloom alga</name>
    <dbReference type="NCBI Taxonomy" id="44056"/>
    <lineage>
        <taxon>Eukaryota</taxon>
        <taxon>Sar</taxon>
        <taxon>Stramenopiles</taxon>
        <taxon>Ochrophyta</taxon>
        <taxon>Pelagophyceae</taxon>
        <taxon>Pelagomonadales</taxon>
        <taxon>Pelagomonadaceae</taxon>
        <taxon>Aureococcus</taxon>
    </lineage>
</organism>
<evidence type="ECO:0000313" key="2">
    <source>
        <dbReference type="EMBL" id="KAK7242185.1"/>
    </source>
</evidence>
<dbReference type="InterPro" id="IPR051397">
    <property type="entry name" value="Zn-ADH-like_protein"/>
</dbReference>
<dbReference type="Proteomes" id="UP001363151">
    <property type="component" value="Unassembled WGS sequence"/>
</dbReference>
<keyword evidence="3" id="KW-1185">Reference proteome</keyword>
<dbReference type="Pfam" id="PF08240">
    <property type="entry name" value="ADH_N"/>
    <property type="match status" value="1"/>
</dbReference>
<dbReference type="InterPro" id="IPR020843">
    <property type="entry name" value="ER"/>
</dbReference>